<protein>
    <submittedName>
        <fullName evidence="2">Uncharacterized protein</fullName>
    </submittedName>
</protein>
<proteinExistence type="predicted"/>
<dbReference type="RefSeq" id="XP_046078079.1">
    <property type="nucleotide sequence ID" value="XM_046218876.1"/>
</dbReference>
<evidence type="ECO:0000313" key="3">
    <source>
        <dbReference type="Proteomes" id="UP001201262"/>
    </source>
</evidence>
<organism evidence="2 3">
    <name type="scientific">Talaromyces proteolyticus</name>
    <dbReference type="NCBI Taxonomy" id="1131652"/>
    <lineage>
        <taxon>Eukaryota</taxon>
        <taxon>Fungi</taxon>
        <taxon>Dikarya</taxon>
        <taxon>Ascomycota</taxon>
        <taxon>Pezizomycotina</taxon>
        <taxon>Eurotiomycetes</taxon>
        <taxon>Eurotiomycetidae</taxon>
        <taxon>Eurotiales</taxon>
        <taxon>Trichocomaceae</taxon>
        <taxon>Talaromyces</taxon>
        <taxon>Talaromyces sect. Bacilispori</taxon>
    </lineage>
</organism>
<sequence>MKIPSALYGVLLLTTKAISHPLGEQTNDGNTITLYGYNDSTIRQLFYADGLAYFGDSSAWTGSVVTDVTFDYSSNPGTLSAKAVTNGVTLPENTLLYIRPDTTTPLPLGFTGSSTPSGVVTDRWSFYETYAFYEETNGNELQYFYVKETDVTGIWQLYWDPVDELSGYTRIILRDYIPE</sequence>
<dbReference type="AlphaFoldDB" id="A0AAD4L3Y7"/>
<accession>A0AAD4L3Y7</accession>
<gene>
    <name evidence="2" type="ORF">BGW36DRAFT_403036</name>
</gene>
<dbReference type="EMBL" id="JAJTJA010000001">
    <property type="protein sequence ID" value="KAH8705458.1"/>
    <property type="molecule type" value="Genomic_DNA"/>
</dbReference>
<comment type="caution">
    <text evidence="2">The sequence shown here is derived from an EMBL/GenBank/DDBJ whole genome shotgun (WGS) entry which is preliminary data.</text>
</comment>
<dbReference type="Proteomes" id="UP001201262">
    <property type="component" value="Unassembled WGS sequence"/>
</dbReference>
<keyword evidence="3" id="KW-1185">Reference proteome</keyword>
<keyword evidence="1" id="KW-0732">Signal</keyword>
<evidence type="ECO:0000256" key="1">
    <source>
        <dbReference type="SAM" id="SignalP"/>
    </source>
</evidence>
<evidence type="ECO:0000313" key="2">
    <source>
        <dbReference type="EMBL" id="KAH8705458.1"/>
    </source>
</evidence>
<dbReference type="GeneID" id="70249163"/>
<reference evidence="2" key="1">
    <citation type="submission" date="2021-12" db="EMBL/GenBank/DDBJ databases">
        <title>Convergent genome expansion in fungi linked to evolution of root-endophyte symbiosis.</title>
        <authorList>
            <consortium name="DOE Joint Genome Institute"/>
            <person name="Ke Y.-H."/>
            <person name="Bonito G."/>
            <person name="Liao H.-L."/>
            <person name="Looney B."/>
            <person name="Rojas-Flechas A."/>
            <person name="Nash J."/>
            <person name="Hameed K."/>
            <person name="Schadt C."/>
            <person name="Martin F."/>
            <person name="Crous P.W."/>
            <person name="Miettinen O."/>
            <person name="Magnuson J.K."/>
            <person name="Labbe J."/>
            <person name="Jacobson D."/>
            <person name="Doktycz M.J."/>
            <person name="Veneault-Fourrey C."/>
            <person name="Kuo A."/>
            <person name="Mondo S."/>
            <person name="Calhoun S."/>
            <person name="Riley R."/>
            <person name="Ohm R."/>
            <person name="LaButti K."/>
            <person name="Andreopoulos B."/>
            <person name="Pangilinan J."/>
            <person name="Nolan M."/>
            <person name="Tritt A."/>
            <person name="Clum A."/>
            <person name="Lipzen A."/>
            <person name="Daum C."/>
            <person name="Barry K."/>
            <person name="Grigoriev I.V."/>
            <person name="Vilgalys R."/>
        </authorList>
    </citation>
    <scope>NUCLEOTIDE SEQUENCE</scope>
    <source>
        <strain evidence="2">PMI_201</strain>
    </source>
</reference>
<name>A0AAD4L3Y7_9EURO</name>
<feature type="signal peptide" evidence="1">
    <location>
        <begin position="1"/>
        <end position="19"/>
    </location>
</feature>
<feature type="chain" id="PRO_5042047325" evidence="1">
    <location>
        <begin position="20"/>
        <end position="179"/>
    </location>
</feature>